<dbReference type="PROSITE" id="PS50913">
    <property type="entry name" value="GRIP"/>
    <property type="match status" value="1"/>
</dbReference>
<dbReference type="InterPro" id="IPR000237">
    <property type="entry name" value="GRIP_dom"/>
</dbReference>
<reference evidence="3" key="1">
    <citation type="submission" date="2022-11" db="UniProtKB">
        <authorList>
            <consortium name="WormBaseParasite"/>
        </authorList>
    </citation>
    <scope>IDENTIFICATION</scope>
</reference>
<dbReference type="GO" id="GO:0005634">
    <property type="term" value="C:nucleus"/>
    <property type="evidence" value="ECO:0007669"/>
    <property type="project" value="TreeGrafter"/>
</dbReference>
<dbReference type="SUPFAM" id="SSF53098">
    <property type="entry name" value="Ribonuclease H-like"/>
    <property type="match status" value="1"/>
</dbReference>
<dbReference type="SMART" id="SM00755">
    <property type="entry name" value="Grip"/>
    <property type="match status" value="1"/>
</dbReference>
<evidence type="ECO:0000313" key="3">
    <source>
        <dbReference type="WBParaSite" id="jg12367"/>
    </source>
</evidence>
<dbReference type="WBParaSite" id="jg12367">
    <property type="protein sequence ID" value="jg12367"/>
    <property type="gene ID" value="jg12367"/>
</dbReference>
<keyword evidence="2" id="KW-1185">Reference proteome</keyword>
<sequence length="198" mass="22556">MLTKWGVSEDKCHVFLRDEGANMRKAFETEGFRHADCGAHKLNLVVNKAIFEEKDVSAILKRCRALIGHFKHSLLARDRLRDLQTALNLPEHSLKQVKVLKEEIRRLERNEERETHIENSGEYFKNIMLKFLAPEKVCDERQQLLPVLQTMLRLSAEEFRQVEKCIGTNCTPVPGQQGGNTGDGGDWKGLLGSLGSIF</sequence>
<accession>A0A915CUS5</accession>
<organism evidence="2 3">
    <name type="scientific">Ditylenchus dipsaci</name>
    <dbReference type="NCBI Taxonomy" id="166011"/>
    <lineage>
        <taxon>Eukaryota</taxon>
        <taxon>Metazoa</taxon>
        <taxon>Ecdysozoa</taxon>
        <taxon>Nematoda</taxon>
        <taxon>Chromadorea</taxon>
        <taxon>Rhabditida</taxon>
        <taxon>Tylenchina</taxon>
        <taxon>Tylenchomorpha</taxon>
        <taxon>Sphaerularioidea</taxon>
        <taxon>Anguinidae</taxon>
        <taxon>Anguininae</taxon>
        <taxon>Ditylenchus</taxon>
    </lineage>
</organism>
<evidence type="ECO:0000259" key="1">
    <source>
        <dbReference type="PROSITE" id="PS50913"/>
    </source>
</evidence>
<protein>
    <submittedName>
        <fullName evidence="3">GRIP domain-containing protein</fullName>
    </submittedName>
</protein>
<dbReference type="Pfam" id="PF01465">
    <property type="entry name" value="GRIP"/>
    <property type="match status" value="1"/>
</dbReference>
<dbReference type="InterPro" id="IPR012337">
    <property type="entry name" value="RNaseH-like_sf"/>
</dbReference>
<name>A0A915CUS5_9BILA</name>
<dbReference type="InterPro" id="IPR052865">
    <property type="entry name" value="Zinc_finger_BED"/>
</dbReference>
<dbReference type="PANTHER" id="PTHR47241">
    <property type="entry name" value="FINGER PROTEIN, PUTATIVE-RELATED"/>
    <property type="match status" value="1"/>
</dbReference>
<evidence type="ECO:0000313" key="2">
    <source>
        <dbReference type="Proteomes" id="UP000887574"/>
    </source>
</evidence>
<dbReference type="PANTHER" id="PTHR47241:SF1">
    <property type="entry name" value="BED-TYPE DOMAIN-CONTAINING PROTEIN"/>
    <property type="match status" value="1"/>
</dbReference>
<feature type="domain" description="GRIP" evidence="1">
    <location>
        <begin position="114"/>
        <end position="165"/>
    </location>
</feature>
<dbReference type="Proteomes" id="UP000887574">
    <property type="component" value="Unplaced"/>
</dbReference>
<proteinExistence type="predicted"/>
<dbReference type="AlphaFoldDB" id="A0A915CUS5"/>